<dbReference type="InterPro" id="IPR001509">
    <property type="entry name" value="Epimerase_deHydtase"/>
</dbReference>
<dbReference type="EMBL" id="JAVRHK010000011">
    <property type="protein sequence ID" value="MDT0677690.1"/>
    <property type="molecule type" value="Genomic_DNA"/>
</dbReference>
<dbReference type="InterPro" id="IPR036291">
    <property type="entry name" value="NAD(P)-bd_dom_sf"/>
</dbReference>
<keyword evidence="2" id="KW-0472">Membrane</keyword>
<evidence type="ECO:0000256" key="1">
    <source>
        <dbReference type="ARBA" id="ARBA00007637"/>
    </source>
</evidence>
<evidence type="ECO:0000313" key="5">
    <source>
        <dbReference type="Proteomes" id="UP001262582"/>
    </source>
</evidence>
<name>A0ABU3D8I1_9FLAO</name>
<protein>
    <submittedName>
        <fullName evidence="4">NAD-dependent epimerase/dehydratase family protein</fullName>
    </submittedName>
</protein>
<proteinExistence type="inferred from homology"/>
<dbReference type="Pfam" id="PF01370">
    <property type="entry name" value="Epimerase"/>
    <property type="match status" value="2"/>
</dbReference>
<sequence length="397" mass="44315">MKKSFTHQFDLQKRTIIMKNILITGGAGFIGSNLCHKLVALGYNVTVLDNLSPQIHGDKNSQMNSPTYQNMLKAGVQFIHGSVNIKEDWIQALQGQDVIIHLAAETGTGQSMYQIHKYVDVNIGGTSLMLDLLANTEHNIKKMIVASSRAIYGEGKYLCETHGEVFPNERKDVDLSNGDFECKCPICKGPLTLLSTDEESKKHPTSLYGITKQVQEDMVLTVGKSLNIPAVAFRYQNVYGPGQSLGNPYTGILSIFSTQMKNNNNINIFEDGKESRDFVYIDDVVDATVLGLVKDEANFQVFNVGSDKPINVLTVANLLKNIYGASVDISISGNYRLGDIRHNYADLSKIKVMLGYNPKFSFQEGLNMFCKWVENQDVYEDKYELSIEEMKSKGLYK</sequence>
<comment type="similarity">
    <text evidence="1">Belongs to the NAD(P)-dependent epimerase/dehydratase family.</text>
</comment>
<dbReference type="SUPFAM" id="SSF51735">
    <property type="entry name" value="NAD(P)-binding Rossmann-fold domains"/>
    <property type="match status" value="1"/>
</dbReference>
<keyword evidence="5" id="KW-1185">Reference proteome</keyword>
<keyword evidence="2" id="KW-0812">Transmembrane</keyword>
<dbReference type="Proteomes" id="UP001262582">
    <property type="component" value="Unassembled WGS sequence"/>
</dbReference>
<accession>A0ABU3D8I1</accession>
<dbReference type="PANTHER" id="PTHR43000">
    <property type="entry name" value="DTDP-D-GLUCOSE 4,6-DEHYDRATASE-RELATED"/>
    <property type="match status" value="1"/>
</dbReference>
<organism evidence="4 5">
    <name type="scientific">Autumnicola musiva</name>
    <dbReference type="NCBI Taxonomy" id="3075589"/>
    <lineage>
        <taxon>Bacteria</taxon>
        <taxon>Pseudomonadati</taxon>
        <taxon>Bacteroidota</taxon>
        <taxon>Flavobacteriia</taxon>
        <taxon>Flavobacteriales</taxon>
        <taxon>Flavobacteriaceae</taxon>
        <taxon>Autumnicola</taxon>
    </lineage>
</organism>
<evidence type="ECO:0000313" key="4">
    <source>
        <dbReference type="EMBL" id="MDT0677690.1"/>
    </source>
</evidence>
<feature type="transmembrane region" description="Helical" evidence="2">
    <location>
        <begin position="21"/>
        <end position="43"/>
    </location>
</feature>
<dbReference type="RefSeq" id="WP_311504034.1">
    <property type="nucleotide sequence ID" value="NZ_JAVRHK010000011.1"/>
</dbReference>
<evidence type="ECO:0000259" key="3">
    <source>
        <dbReference type="Pfam" id="PF01370"/>
    </source>
</evidence>
<keyword evidence="2" id="KW-1133">Transmembrane helix</keyword>
<dbReference type="PRINTS" id="PR01713">
    <property type="entry name" value="NUCEPIMERASE"/>
</dbReference>
<feature type="domain" description="NAD-dependent epimerase/dehydratase" evidence="3">
    <location>
        <begin position="21"/>
        <end position="157"/>
    </location>
</feature>
<gene>
    <name evidence="4" type="ORF">RM539_13975</name>
</gene>
<dbReference type="Gene3D" id="3.40.50.720">
    <property type="entry name" value="NAD(P)-binding Rossmann-like Domain"/>
    <property type="match status" value="1"/>
</dbReference>
<evidence type="ECO:0000256" key="2">
    <source>
        <dbReference type="SAM" id="Phobius"/>
    </source>
</evidence>
<comment type="caution">
    <text evidence="4">The sequence shown here is derived from an EMBL/GenBank/DDBJ whole genome shotgun (WGS) entry which is preliminary data.</text>
</comment>
<feature type="domain" description="NAD-dependent epimerase/dehydratase" evidence="3">
    <location>
        <begin position="197"/>
        <end position="305"/>
    </location>
</feature>
<reference evidence="4 5" key="1">
    <citation type="submission" date="2023-09" db="EMBL/GenBank/DDBJ databases">
        <authorList>
            <person name="Rey-Velasco X."/>
        </authorList>
    </citation>
    <scope>NUCLEOTIDE SEQUENCE [LARGE SCALE GENOMIC DNA]</scope>
    <source>
        <strain evidence="4 5">F117</strain>
    </source>
</reference>